<organism evidence="1 2">
    <name type="scientific">Rheinheimera lutimaris</name>
    <dbReference type="NCBI Taxonomy" id="2740584"/>
    <lineage>
        <taxon>Bacteria</taxon>
        <taxon>Pseudomonadati</taxon>
        <taxon>Pseudomonadota</taxon>
        <taxon>Gammaproteobacteria</taxon>
        <taxon>Chromatiales</taxon>
        <taxon>Chromatiaceae</taxon>
        <taxon>Rheinheimera</taxon>
    </lineage>
</organism>
<name>A0A7Y5EJ11_9GAMM</name>
<proteinExistence type="predicted"/>
<evidence type="ECO:0000313" key="2">
    <source>
        <dbReference type="Proteomes" id="UP000523161"/>
    </source>
</evidence>
<evidence type="ECO:0008006" key="3">
    <source>
        <dbReference type="Google" id="ProtNLM"/>
    </source>
</evidence>
<dbReference type="AlphaFoldDB" id="A0A7Y5EJ11"/>
<sequence>MRVYNAYRKDSKNKSSVFKHVGISAAAAANRVEGMFANQNNCAFNLDYSVSFLDVLGRVINEKSLEHYLADFCEHVKKFAISEYVITSSKPLRLIDLWDDDPIGSAGPGVVAQGQLTSIEQKEVEDIFYPFSSVIHPPHIFKTLPLREIKRIKQKYSGNYFFKDELNKRKERSRAIGEDFGIAQYQEVVWLDFTFKLRKWALGKGYDSFVYSNNKESNGEDNYITLLPEQIRSTQVCLEFQEDKYMSEMPLILKSLIDNCRGQFSGKYYHLLWGQTCPMSFWK</sequence>
<keyword evidence="2" id="KW-1185">Reference proteome</keyword>
<accession>A0A7Y5EJ11</accession>
<comment type="caution">
    <text evidence="1">The sequence shown here is derived from an EMBL/GenBank/DDBJ whole genome shotgun (WGS) entry which is preliminary data.</text>
</comment>
<dbReference type="EMBL" id="JABSOD010000022">
    <property type="protein sequence ID" value="NRQ44130.1"/>
    <property type="molecule type" value="Genomic_DNA"/>
</dbReference>
<evidence type="ECO:0000313" key="1">
    <source>
        <dbReference type="EMBL" id="NRQ44130.1"/>
    </source>
</evidence>
<reference evidence="1 2" key="1">
    <citation type="submission" date="2020-06" db="EMBL/GenBank/DDBJ databases">
        <title>Rheinheimera sp. nov., a marine bacterium isolated from coastal.</title>
        <authorList>
            <person name="Yu Q."/>
            <person name="Qi Y."/>
            <person name="Pu J."/>
        </authorList>
    </citation>
    <scope>NUCLEOTIDE SEQUENCE [LARGE SCALE GENOMIC DNA]</scope>
    <source>
        <strain evidence="1 2">YQF-2</strain>
    </source>
</reference>
<dbReference type="Proteomes" id="UP000523161">
    <property type="component" value="Unassembled WGS sequence"/>
</dbReference>
<protein>
    <recommendedName>
        <fullName evidence="3">DUF2971 domain-containing protein</fullName>
    </recommendedName>
</protein>
<gene>
    <name evidence="1" type="ORF">HRH59_16420</name>
</gene>